<dbReference type="SUPFAM" id="SSF103481">
    <property type="entry name" value="Multidrug resistance efflux transporter EmrE"/>
    <property type="match status" value="1"/>
</dbReference>
<feature type="transmembrane region" description="Helical" evidence="12">
    <location>
        <begin position="45"/>
        <end position="65"/>
    </location>
</feature>
<dbReference type="InterPro" id="IPR037185">
    <property type="entry name" value="EmrE-like"/>
</dbReference>
<dbReference type="InterPro" id="IPR000620">
    <property type="entry name" value="EamA_dom"/>
</dbReference>
<comment type="subcellular location">
    <subcellularLocation>
        <location evidence="1">Cell membrane</location>
        <topology evidence="1">Multi-pass membrane protein</topology>
    </subcellularLocation>
</comment>
<evidence type="ECO:0000256" key="9">
    <source>
        <dbReference type="ARBA" id="ARBA00022989"/>
    </source>
</evidence>
<evidence type="ECO:0000313" key="15">
    <source>
        <dbReference type="Proteomes" id="UP001489509"/>
    </source>
</evidence>
<dbReference type="PANTHER" id="PTHR30561">
    <property type="entry name" value="SMR FAMILY PROTON-DEPENDENT DRUG EFFLUX TRANSPORTER SUGE"/>
    <property type="match status" value="1"/>
</dbReference>
<keyword evidence="10" id="KW-0443">Lipid metabolism</keyword>
<dbReference type="PANTHER" id="PTHR30561:SF9">
    <property type="entry name" value="4-AMINO-4-DEOXY-L-ARABINOSE-PHOSPHOUNDECAPRENOL FLIPPASE SUBUNIT ARNF-RELATED"/>
    <property type="match status" value="1"/>
</dbReference>
<evidence type="ECO:0000256" key="5">
    <source>
        <dbReference type="ARBA" id="ARBA00022519"/>
    </source>
</evidence>
<dbReference type="InterPro" id="IPR000390">
    <property type="entry name" value="Small_drug/metabolite_transptr"/>
</dbReference>
<name>A0ABV1DYS0_9FIRM</name>
<dbReference type="Proteomes" id="UP001489509">
    <property type="component" value="Unassembled WGS sequence"/>
</dbReference>
<gene>
    <name evidence="14" type="ORF">WMO26_05110</name>
</gene>
<evidence type="ECO:0000256" key="12">
    <source>
        <dbReference type="SAM" id="Phobius"/>
    </source>
</evidence>
<evidence type="ECO:0000313" key="14">
    <source>
        <dbReference type="EMBL" id="MEQ2440202.1"/>
    </source>
</evidence>
<feature type="transmembrane region" description="Helical" evidence="12">
    <location>
        <begin position="71"/>
        <end position="89"/>
    </location>
</feature>
<keyword evidence="9 12" id="KW-1133">Transmembrane helix</keyword>
<evidence type="ECO:0000256" key="4">
    <source>
        <dbReference type="ARBA" id="ARBA00022516"/>
    </source>
</evidence>
<keyword evidence="4" id="KW-0444">Lipid biosynthesis</keyword>
<keyword evidence="3" id="KW-1003">Cell membrane</keyword>
<dbReference type="Gene3D" id="1.10.3730.20">
    <property type="match status" value="1"/>
</dbReference>
<feature type="transmembrane region" description="Helical" evidence="12">
    <location>
        <begin position="94"/>
        <end position="112"/>
    </location>
</feature>
<keyword evidence="8" id="KW-0448">Lipopolysaccharide biosynthesis</keyword>
<keyword evidence="15" id="KW-1185">Reference proteome</keyword>
<feature type="transmembrane region" description="Helical" evidence="12">
    <location>
        <begin position="6"/>
        <end position="24"/>
    </location>
</feature>
<evidence type="ECO:0000256" key="8">
    <source>
        <dbReference type="ARBA" id="ARBA00022985"/>
    </source>
</evidence>
<protein>
    <submittedName>
        <fullName evidence="14">EamA family transporter</fullName>
    </submittedName>
</protein>
<dbReference type="EMBL" id="JBBMFD010000006">
    <property type="protein sequence ID" value="MEQ2440202.1"/>
    <property type="molecule type" value="Genomic_DNA"/>
</dbReference>
<evidence type="ECO:0000256" key="7">
    <source>
        <dbReference type="ARBA" id="ARBA00022692"/>
    </source>
</evidence>
<evidence type="ECO:0000256" key="6">
    <source>
        <dbReference type="ARBA" id="ARBA00022556"/>
    </source>
</evidence>
<keyword evidence="7 12" id="KW-0812">Transmembrane</keyword>
<keyword evidence="5" id="KW-0997">Cell inner membrane</keyword>
<feature type="domain" description="EamA" evidence="13">
    <location>
        <begin position="7"/>
        <end position="112"/>
    </location>
</feature>
<evidence type="ECO:0000256" key="11">
    <source>
        <dbReference type="ARBA" id="ARBA00023136"/>
    </source>
</evidence>
<evidence type="ECO:0000256" key="10">
    <source>
        <dbReference type="ARBA" id="ARBA00023098"/>
    </source>
</evidence>
<proteinExistence type="inferred from homology"/>
<comment type="caution">
    <text evidence="14">The sequence shown here is derived from an EMBL/GenBank/DDBJ whole genome shotgun (WGS) entry which is preliminary data.</text>
</comment>
<evidence type="ECO:0000256" key="1">
    <source>
        <dbReference type="ARBA" id="ARBA00004651"/>
    </source>
</evidence>
<evidence type="ECO:0000259" key="13">
    <source>
        <dbReference type="Pfam" id="PF00892"/>
    </source>
</evidence>
<comment type="similarity">
    <text evidence="2">Belongs to the EamA transporter family.</text>
</comment>
<evidence type="ECO:0000256" key="3">
    <source>
        <dbReference type="ARBA" id="ARBA00022475"/>
    </source>
</evidence>
<dbReference type="RefSeq" id="WP_349218620.1">
    <property type="nucleotide sequence ID" value="NZ_JBBMFD010000006.1"/>
</dbReference>
<accession>A0ABV1DYS0</accession>
<sequence length="113" mass="12820">MNLNGYWLLLFASVTVASFSQILLKKSAQKEHGSFLKEYLNVHVIVGYSLMVVSTLLTIFAFTGMDYKNGPIIESVGYILVMLLSWWLLKEKLTLRKVLGNCLILVGILIFYL</sequence>
<organism evidence="14 15">
    <name type="scientific">Solibaculum intestinale</name>
    <dbReference type="NCBI Taxonomy" id="3133165"/>
    <lineage>
        <taxon>Bacteria</taxon>
        <taxon>Bacillati</taxon>
        <taxon>Bacillota</taxon>
        <taxon>Clostridia</taxon>
        <taxon>Eubacteriales</taxon>
        <taxon>Oscillospiraceae</taxon>
        <taxon>Solibaculum</taxon>
    </lineage>
</organism>
<dbReference type="Pfam" id="PF00892">
    <property type="entry name" value="EamA"/>
    <property type="match status" value="1"/>
</dbReference>
<keyword evidence="6" id="KW-0441">Lipid A biosynthesis</keyword>
<keyword evidence="11 12" id="KW-0472">Membrane</keyword>
<evidence type="ECO:0000256" key="2">
    <source>
        <dbReference type="ARBA" id="ARBA00007362"/>
    </source>
</evidence>
<reference evidence="14 15" key="1">
    <citation type="submission" date="2024-03" db="EMBL/GenBank/DDBJ databases">
        <title>Human intestinal bacterial collection.</title>
        <authorList>
            <person name="Pauvert C."/>
            <person name="Hitch T.C.A."/>
            <person name="Clavel T."/>
        </authorList>
    </citation>
    <scope>NUCLEOTIDE SEQUENCE [LARGE SCALE GENOMIC DNA]</scope>
    <source>
        <strain evidence="14 15">CLA-JM-H44</strain>
    </source>
</reference>